<dbReference type="InterPro" id="IPR011040">
    <property type="entry name" value="Sialidase"/>
</dbReference>
<proteinExistence type="predicted"/>
<accession>A0A9D1HQ99</accession>
<sequence length="461" mass="51576">MSDINEKQNAALPETDVAENAAENAAPARRAKKPKEKFSAKLRRNRKKILISLTAVFTVGVVLAVILVPTHFATLNEPSDYISIPVVELPADTAVTVEKSGRYIAHPDTVYTDDGNIIVMYPLGHGKGEIAMRVSSDFGLTWSDRVSGLPSSFGDSQETPTLYNLHFTDGSTKLVMISGCPYWPATKYKADGFNFSFSDDNGKTWSEFEKFHSPYDAIVAMSSLTQLKEDGEYIDKWMGLFHDHSFNVYKTYLTFDADGNAEWSEPEILMPNYADETREYGMCEVEIIRNPENDALILISRAEKRVSRSLIAFSYDEGETWEGLKELPYELCGDRHKAEYDETTGKVLISFRQMIPVKRSAVSIYNRISGGWYAWVGTFDDLMSYANDDVSDDSKGEYLIELGKTDYFAKPYQAVIDNGYSGVVCVDGTFNVVGYGSFDSAGTTRYIISRTFTLAEIEAML</sequence>
<evidence type="ECO:0000313" key="4">
    <source>
        <dbReference type="EMBL" id="HIU20653.1"/>
    </source>
</evidence>
<feature type="compositionally biased region" description="Low complexity" evidence="1">
    <location>
        <begin position="18"/>
        <end position="28"/>
    </location>
</feature>
<dbReference type="InterPro" id="IPR036278">
    <property type="entry name" value="Sialidase_sf"/>
</dbReference>
<gene>
    <name evidence="4" type="ORF">IAD51_00205</name>
</gene>
<feature type="transmembrane region" description="Helical" evidence="2">
    <location>
        <begin position="49"/>
        <end position="68"/>
    </location>
</feature>
<dbReference type="AlphaFoldDB" id="A0A9D1HQ99"/>
<keyword evidence="2" id="KW-0472">Membrane</keyword>
<evidence type="ECO:0000256" key="1">
    <source>
        <dbReference type="SAM" id="MobiDB-lite"/>
    </source>
</evidence>
<evidence type="ECO:0000256" key="2">
    <source>
        <dbReference type="SAM" id="Phobius"/>
    </source>
</evidence>
<dbReference type="EMBL" id="DVMN01000003">
    <property type="protein sequence ID" value="HIU20653.1"/>
    <property type="molecule type" value="Genomic_DNA"/>
</dbReference>
<organism evidence="4 5">
    <name type="scientific">Candidatus Limadaptatus stercorigallinarum</name>
    <dbReference type="NCBI Taxonomy" id="2840845"/>
    <lineage>
        <taxon>Bacteria</taxon>
        <taxon>Bacillati</taxon>
        <taxon>Bacillota</taxon>
        <taxon>Clostridia</taxon>
        <taxon>Eubacteriales</taxon>
        <taxon>Candidatus Limadaptatus</taxon>
    </lineage>
</organism>
<evidence type="ECO:0000259" key="3">
    <source>
        <dbReference type="Pfam" id="PF13088"/>
    </source>
</evidence>
<dbReference type="Proteomes" id="UP000824088">
    <property type="component" value="Unassembled WGS sequence"/>
</dbReference>
<dbReference type="Gene3D" id="2.120.10.10">
    <property type="match status" value="1"/>
</dbReference>
<feature type="domain" description="Sialidase" evidence="3">
    <location>
        <begin position="126"/>
        <end position="325"/>
    </location>
</feature>
<keyword evidence="2" id="KW-0812">Transmembrane</keyword>
<dbReference type="Pfam" id="PF13088">
    <property type="entry name" value="BNR_2"/>
    <property type="match status" value="1"/>
</dbReference>
<keyword evidence="2" id="KW-1133">Transmembrane helix</keyword>
<reference evidence="4" key="1">
    <citation type="submission" date="2020-10" db="EMBL/GenBank/DDBJ databases">
        <authorList>
            <person name="Gilroy R."/>
        </authorList>
    </citation>
    <scope>NUCLEOTIDE SEQUENCE</scope>
    <source>
        <strain evidence="4">1063</strain>
    </source>
</reference>
<protein>
    <submittedName>
        <fullName evidence="4">Exo-alpha-sialidase</fullName>
    </submittedName>
</protein>
<dbReference type="SUPFAM" id="SSF50939">
    <property type="entry name" value="Sialidases"/>
    <property type="match status" value="1"/>
</dbReference>
<feature type="region of interest" description="Disordered" evidence="1">
    <location>
        <begin position="1"/>
        <end position="36"/>
    </location>
</feature>
<evidence type="ECO:0000313" key="5">
    <source>
        <dbReference type="Proteomes" id="UP000824088"/>
    </source>
</evidence>
<name>A0A9D1HQ99_9FIRM</name>
<dbReference type="CDD" id="cd15482">
    <property type="entry name" value="Sialidase_non-viral"/>
    <property type="match status" value="1"/>
</dbReference>
<reference evidence="4" key="2">
    <citation type="journal article" date="2021" name="PeerJ">
        <title>Extensive microbial diversity within the chicken gut microbiome revealed by metagenomics and culture.</title>
        <authorList>
            <person name="Gilroy R."/>
            <person name="Ravi A."/>
            <person name="Getino M."/>
            <person name="Pursley I."/>
            <person name="Horton D.L."/>
            <person name="Alikhan N.F."/>
            <person name="Baker D."/>
            <person name="Gharbi K."/>
            <person name="Hall N."/>
            <person name="Watson M."/>
            <person name="Adriaenssens E.M."/>
            <person name="Foster-Nyarko E."/>
            <person name="Jarju S."/>
            <person name="Secka A."/>
            <person name="Antonio M."/>
            <person name="Oren A."/>
            <person name="Chaudhuri R.R."/>
            <person name="La Ragione R."/>
            <person name="Hildebrand F."/>
            <person name="Pallen M.J."/>
        </authorList>
    </citation>
    <scope>NUCLEOTIDE SEQUENCE</scope>
    <source>
        <strain evidence="4">1063</strain>
    </source>
</reference>
<comment type="caution">
    <text evidence="4">The sequence shown here is derived from an EMBL/GenBank/DDBJ whole genome shotgun (WGS) entry which is preliminary data.</text>
</comment>